<evidence type="ECO:0000313" key="1">
    <source>
        <dbReference type="EMBL" id="WWD17506.1"/>
    </source>
</evidence>
<dbReference type="GeneID" id="43590686"/>
<dbReference type="InterPro" id="IPR013328">
    <property type="entry name" value="6PGD_dom2"/>
</dbReference>
<dbReference type="InterPro" id="IPR015814">
    <property type="entry name" value="Pgluconate_DH_NAD-bd_C"/>
</dbReference>
<dbReference type="SUPFAM" id="SSF51735">
    <property type="entry name" value="NAD(P)-binding Rossmann-fold domains"/>
    <property type="match status" value="1"/>
</dbReference>
<keyword evidence="2" id="KW-1185">Reference proteome</keyword>
<dbReference type="InterPro" id="IPR036291">
    <property type="entry name" value="NAD(P)-bd_dom_sf"/>
</dbReference>
<reference evidence="1" key="1">
    <citation type="submission" date="2017-08" db="EMBL/GenBank/DDBJ databases">
        <authorList>
            <person name="Cuomo C."/>
            <person name="Billmyre B."/>
            <person name="Heitman J."/>
        </authorList>
    </citation>
    <scope>NUCLEOTIDE SEQUENCE</scope>
    <source>
        <strain evidence="1">CBS 12478</strain>
    </source>
</reference>
<dbReference type="Gene3D" id="1.10.1040.10">
    <property type="entry name" value="N-(1-d-carboxylethyl)-l-norvaline Dehydrogenase, domain 2"/>
    <property type="match status" value="1"/>
</dbReference>
<dbReference type="Pfam" id="PF09130">
    <property type="entry name" value="DUF1932"/>
    <property type="match status" value="1"/>
</dbReference>
<dbReference type="AlphaFoldDB" id="A0A5M6BZ65"/>
<dbReference type="Gene3D" id="3.40.50.720">
    <property type="entry name" value="NAD(P)-binding Rossmann-like Domain"/>
    <property type="match status" value="1"/>
</dbReference>
<dbReference type="InterPro" id="IPR008927">
    <property type="entry name" value="6-PGluconate_DH-like_C_sf"/>
</dbReference>
<proteinExistence type="predicted"/>
<dbReference type="KEGG" id="ksn:43590686"/>
<dbReference type="Proteomes" id="UP000322225">
    <property type="component" value="Chromosome 3"/>
</dbReference>
<name>A0A5M6BZ65_9TREE</name>
<sequence length="328" mass="34610">MSISTIAFLYPGAMGASLARVLHQRHPHLTLLTSLTNRSQSTLDRATASGLQNVSLSELVTRSDLIISILPPSAALTLAREIVEIIPTVTRQSVKLPIYIDANAISPDTVSDLAGILRLCKIPFIDGSVIGLPAKEDGSFVPKLYLSAAPEVEETMGEVVRVLNGGDDVEAGKGLRVFAMEGAGEGGASALKMCYGGINKGLIGLGTIAILAAQAHSPGTATALLNEFASSKSETLRGFTQSIPDSINKAYRWVGEMEEISSFVTSSLRSSTTSPSPADTFQGLAQVFQRVADAYKAQDEGSAKENDVKTLLGWTDEAKKVLTSTKKG</sequence>
<dbReference type="EMBL" id="CP144053">
    <property type="protein sequence ID" value="WWD17506.1"/>
    <property type="molecule type" value="Genomic_DNA"/>
</dbReference>
<organism evidence="1 2">
    <name type="scientific">Kwoniella shandongensis</name>
    <dbReference type="NCBI Taxonomy" id="1734106"/>
    <lineage>
        <taxon>Eukaryota</taxon>
        <taxon>Fungi</taxon>
        <taxon>Dikarya</taxon>
        <taxon>Basidiomycota</taxon>
        <taxon>Agaricomycotina</taxon>
        <taxon>Tremellomycetes</taxon>
        <taxon>Tremellales</taxon>
        <taxon>Cryptococcaceae</taxon>
        <taxon>Kwoniella</taxon>
    </lineage>
</organism>
<accession>A0A5M6BZ65</accession>
<protein>
    <submittedName>
        <fullName evidence="1">Uncharacterized protein</fullName>
    </submittedName>
</protein>
<reference evidence="1" key="2">
    <citation type="submission" date="2024-01" db="EMBL/GenBank/DDBJ databases">
        <title>Comparative genomics of Cryptococcus and Kwoniella reveals pathogenesis evolution and contrasting modes of karyotype evolution via chromosome fusion or intercentromeric recombination.</title>
        <authorList>
            <person name="Coelho M.A."/>
            <person name="David-Palma M."/>
            <person name="Shea T."/>
            <person name="Bowers K."/>
            <person name="McGinley-Smith S."/>
            <person name="Mohammad A.W."/>
            <person name="Gnirke A."/>
            <person name="Yurkov A.M."/>
            <person name="Nowrousian M."/>
            <person name="Sun S."/>
            <person name="Cuomo C.A."/>
            <person name="Heitman J."/>
        </authorList>
    </citation>
    <scope>NUCLEOTIDE SEQUENCE</scope>
    <source>
        <strain evidence="1">CBS 12478</strain>
    </source>
</reference>
<dbReference type="OrthoDB" id="9988102at2759"/>
<dbReference type="RefSeq" id="XP_031859197.1">
    <property type="nucleotide sequence ID" value="XM_032006528.1"/>
</dbReference>
<gene>
    <name evidence="1" type="ORF">CI109_101947</name>
</gene>
<evidence type="ECO:0000313" key="2">
    <source>
        <dbReference type="Proteomes" id="UP000322225"/>
    </source>
</evidence>
<dbReference type="SUPFAM" id="SSF48179">
    <property type="entry name" value="6-phosphogluconate dehydrogenase C-terminal domain-like"/>
    <property type="match status" value="1"/>
</dbReference>